<keyword evidence="2" id="KW-0812">Transmembrane</keyword>
<dbReference type="AlphaFoldDB" id="A0A917II46"/>
<feature type="chain" id="PRO_5036941308" description="Surface-anchored protein" evidence="3">
    <location>
        <begin position="30"/>
        <end position="798"/>
    </location>
</feature>
<proteinExistence type="predicted"/>
<reference evidence="4" key="1">
    <citation type="journal article" date="2014" name="Int. J. Syst. Evol. Microbiol.">
        <title>Complete genome sequence of Corynebacterium casei LMG S-19264T (=DSM 44701T), isolated from a smear-ripened cheese.</title>
        <authorList>
            <consortium name="US DOE Joint Genome Institute (JGI-PGF)"/>
            <person name="Walter F."/>
            <person name="Albersmeier A."/>
            <person name="Kalinowski J."/>
            <person name="Ruckert C."/>
        </authorList>
    </citation>
    <scope>NUCLEOTIDE SEQUENCE</scope>
    <source>
        <strain evidence="4">CGMCC 1.15794</strain>
    </source>
</reference>
<sequence length="798" mass="83464">MTVLTRKRGAGALALLVSAALLIPQAAYAAGDTPVVYDDPQRFTTGHIDAFNFMVDADGSPRLVLKEDVTGYHVHRTPESVELYVKSQAISKNVPAGGVPAGAPGELYYLPLSQDHSLIWPGWDNQAVASFYGAGTTTDINITSVEGPGEIYLWTQGTFGGTQQLLTDSWKLPGTIHQTFGAHVHANWGFTQPGEYTLTVQGSVNSADGTQRTLTNTATYRFVVAPEPTAVEIRGAENVVEPGAEVTLTAAQLPEGADFPTYEWYTRASDSEQWERVTGAAPSITVQAIDGAQYRAVVAGGMDYATRAPLRVESAPVTIQAPAAPTPSVTIGRLAHHYHSGSPIVLTATAEHAPEGAAYRWTLQRTDQDAPVVLEQTGAEVRLTAEQALHGAVARVSLVDGETVLAESQAATIDVDDHGAAPLQKIAIQGVADHYHTGDTVSLTAVVDPASVLTRFEWYVQKQGQTAPELIEGENGSTYAFEATEELVGAAVIAKLTFDNGEVYVESPPVLIALDDHHEEPVATTLIVEGLADEYAVGDTATLTAVQDPETGEDHYHWFIKRAGDAEYSVIRGALSATLEHTVTAEDAGALIVAKLYDHDHAVIAESEPVALNVAVPGGQEPEPTKPAEAPAPQTGAALDGVPAGGIQLSDTTAAPGQVITVQVGAERAGEWIAAWLFSDPVLLGGDWLRVNAQGAFAVTIPADAEPGEHRLAVFAADGTLVGWETLQVSAPVTGGAGDDAADDDTAAAPRDNALAVTGAQVGGLAASGLALALLGAAVVLAARRRRGGRVRVIAAAE</sequence>
<dbReference type="InterPro" id="IPR022435">
    <property type="entry name" value="Surface-anchored_actinobac"/>
</dbReference>
<evidence type="ECO:0000313" key="5">
    <source>
        <dbReference type="Proteomes" id="UP000657592"/>
    </source>
</evidence>
<dbReference type="NCBIfam" id="NF038134">
    <property type="entry name" value="choice_anch_M"/>
    <property type="match status" value="1"/>
</dbReference>
<evidence type="ECO:0000313" key="4">
    <source>
        <dbReference type="EMBL" id="GGH50676.1"/>
    </source>
</evidence>
<dbReference type="Proteomes" id="UP000657592">
    <property type="component" value="Unassembled WGS sequence"/>
</dbReference>
<evidence type="ECO:0000256" key="3">
    <source>
        <dbReference type="SAM" id="SignalP"/>
    </source>
</evidence>
<keyword evidence="3" id="KW-0732">Signal</keyword>
<accession>A0A917II46</accession>
<dbReference type="RefSeq" id="WP_188757169.1">
    <property type="nucleotide sequence ID" value="NZ_BMJY01000022.1"/>
</dbReference>
<feature type="transmembrane region" description="Helical" evidence="2">
    <location>
        <begin position="762"/>
        <end position="783"/>
    </location>
</feature>
<feature type="signal peptide" evidence="3">
    <location>
        <begin position="1"/>
        <end position="29"/>
    </location>
</feature>
<evidence type="ECO:0000256" key="2">
    <source>
        <dbReference type="SAM" id="Phobius"/>
    </source>
</evidence>
<gene>
    <name evidence="4" type="ORF">GCM10010921_29580</name>
</gene>
<feature type="region of interest" description="Disordered" evidence="1">
    <location>
        <begin position="617"/>
        <end position="645"/>
    </location>
</feature>
<keyword evidence="5" id="KW-1185">Reference proteome</keyword>
<keyword evidence="2" id="KW-1133">Transmembrane helix</keyword>
<dbReference type="NCBIfam" id="TIGR03769">
    <property type="entry name" value="P_ac_wall_RPT"/>
    <property type="match status" value="1"/>
</dbReference>
<comment type="caution">
    <text evidence="4">The sequence shown here is derived from an EMBL/GenBank/DDBJ whole genome shotgun (WGS) entry which is preliminary data.</text>
</comment>
<organism evidence="4 5">
    <name type="scientific">Microbacterium album</name>
    <dbReference type="NCBI Taxonomy" id="2053191"/>
    <lineage>
        <taxon>Bacteria</taxon>
        <taxon>Bacillati</taxon>
        <taxon>Actinomycetota</taxon>
        <taxon>Actinomycetes</taxon>
        <taxon>Micrococcales</taxon>
        <taxon>Microbacteriaceae</taxon>
        <taxon>Microbacterium</taxon>
    </lineage>
</organism>
<keyword evidence="2" id="KW-0472">Membrane</keyword>
<name>A0A917II46_9MICO</name>
<reference evidence="4" key="2">
    <citation type="submission" date="2020-09" db="EMBL/GenBank/DDBJ databases">
        <authorList>
            <person name="Sun Q."/>
            <person name="Zhou Y."/>
        </authorList>
    </citation>
    <scope>NUCLEOTIDE SEQUENCE</scope>
    <source>
        <strain evidence="4">CGMCC 1.15794</strain>
    </source>
</reference>
<protein>
    <recommendedName>
        <fullName evidence="6">Surface-anchored protein</fullName>
    </recommendedName>
</protein>
<dbReference type="EMBL" id="BMJY01000022">
    <property type="protein sequence ID" value="GGH50676.1"/>
    <property type="molecule type" value="Genomic_DNA"/>
</dbReference>
<evidence type="ECO:0008006" key="6">
    <source>
        <dbReference type="Google" id="ProtNLM"/>
    </source>
</evidence>
<evidence type="ECO:0000256" key="1">
    <source>
        <dbReference type="SAM" id="MobiDB-lite"/>
    </source>
</evidence>